<dbReference type="EMBL" id="JAWHQM010000083">
    <property type="protein sequence ID" value="KAK5636903.1"/>
    <property type="molecule type" value="Genomic_DNA"/>
</dbReference>
<dbReference type="PANTHER" id="PTHR37049">
    <property type="entry name" value="PEPTIDASE S41 FAMILY PROTEIN"/>
    <property type="match status" value="1"/>
</dbReference>
<sequence>MGDASQLPHDVSSTPSLALFSETDNHPGTLAMKFSAIRAAALTAAVKAVSAATPTEPCAVVSSAWAAQISATATPTVEASVAHECLNSVPINKEGALRYIASSRPYIEWQSDTIFKKFPPADYFYPPHDIWGVLDKIEADIKADKYPNEYAWQQDLYIKLFGPAHDGHFVSYPDVLTNAIEWQRPYALVSISDKPDGSTPEIKIYEDVVSSPDTASVVKKINGEDAESFLSKWIFAVSGNQDLDAAYNSLFYEKAYEAEVASTGYFHNGGRSRYVWPGSTTSFEFANGTSVKLDNVARLKGNWAGVVDGASYFAKFAPGAASSVSPAEATPTPEPTPAAAAVTGVPGYPEPVIVSSDGIISGYYLDGDQDDTAVIVALSFSPKDPVEFQKVAEDFFAKAKKDGKKNLVVDVSANGGGYIFSGYDLFRQLFPDIVQEGLGRWRESPGFNAISEVYSANSADFDADTASEDIIYQYESVFNWRYDLDEDNKHFTSFEDKFAPQEFLGDEFTDVMQWDFNDPLNTINATYGFGTDITGYRSRANFTRPFAGPENIVVVLDGYCASTCTLFSQFMVHDAGVKTIALGGRPSKEGLIQGVGGVKGSQSYGYADVLANVQEALAFTNDSEIIKTLSAYDTYVLERNQVSSLNVKDEILRDHLEDGTPSQFVAEYSNCRLWWTEAMIKDVSEVWKAAASSAFQGGKCAYGSIEKPVPSYPSHSYPSKCKRATPRPRPFDRSRFTLKGLLPAPSTKRTTMPKRSLSSKMQSMTLANQYMKVID</sequence>
<dbReference type="AlphaFoldDB" id="A0AAN7UZR7"/>
<feature type="domain" description="CPAF-like PDZ" evidence="1">
    <location>
        <begin position="181"/>
        <end position="303"/>
    </location>
</feature>
<dbReference type="SUPFAM" id="SSF52096">
    <property type="entry name" value="ClpP/crotonase"/>
    <property type="match status" value="1"/>
</dbReference>
<accession>A0AAN7UZR7</accession>
<gene>
    <name evidence="2" type="ORF">RRF57_012615</name>
</gene>
<reference evidence="2 3" key="1">
    <citation type="submission" date="2023-10" db="EMBL/GenBank/DDBJ databases">
        <title>Draft genome sequence of Xylaria bambusicola isolate GMP-LS, the root and basal stem rot pathogen of sugarcane in Indonesia.</title>
        <authorList>
            <person name="Selvaraj P."/>
            <person name="Muralishankar V."/>
            <person name="Muruganantham S."/>
            <person name="Sp S."/>
            <person name="Haryani S."/>
            <person name="Lau K.J.X."/>
            <person name="Naqvi N.I."/>
        </authorList>
    </citation>
    <scope>NUCLEOTIDE SEQUENCE [LARGE SCALE GENOMIC DNA]</scope>
    <source>
        <strain evidence="2">GMP-LS</strain>
    </source>
</reference>
<dbReference type="PANTHER" id="PTHR37049:SF4">
    <property type="entry name" value="RHODANESE DOMAIN-CONTAINING PROTEIN"/>
    <property type="match status" value="1"/>
</dbReference>
<dbReference type="Proteomes" id="UP001305414">
    <property type="component" value="Unassembled WGS sequence"/>
</dbReference>
<dbReference type="Gene3D" id="3.90.226.10">
    <property type="entry name" value="2-enoyl-CoA Hydratase, Chain A, domain 1"/>
    <property type="match status" value="1"/>
</dbReference>
<protein>
    <recommendedName>
        <fullName evidence="1">CPAF-like PDZ domain-containing protein</fullName>
    </recommendedName>
</protein>
<evidence type="ECO:0000313" key="2">
    <source>
        <dbReference type="EMBL" id="KAK5636903.1"/>
    </source>
</evidence>
<name>A0AAN7UZR7_9PEZI</name>
<evidence type="ECO:0000259" key="1">
    <source>
        <dbReference type="Pfam" id="PF23658"/>
    </source>
</evidence>
<dbReference type="Pfam" id="PF23658">
    <property type="entry name" value="PDZ_CPAF_rel"/>
    <property type="match status" value="1"/>
</dbReference>
<keyword evidence="3" id="KW-1185">Reference proteome</keyword>
<comment type="caution">
    <text evidence="2">The sequence shown here is derived from an EMBL/GenBank/DDBJ whole genome shotgun (WGS) entry which is preliminary data.</text>
</comment>
<organism evidence="2 3">
    <name type="scientific">Xylaria bambusicola</name>
    <dbReference type="NCBI Taxonomy" id="326684"/>
    <lineage>
        <taxon>Eukaryota</taxon>
        <taxon>Fungi</taxon>
        <taxon>Dikarya</taxon>
        <taxon>Ascomycota</taxon>
        <taxon>Pezizomycotina</taxon>
        <taxon>Sordariomycetes</taxon>
        <taxon>Xylariomycetidae</taxon>
        <taxon>Xylariales</taxon>
        <taxon>Xylariaceae</taxon>
        <taxon>Xylaria</taxon>
    </lineage>
</organism>
<proteinExistence type="predicted"/>
<dbReference type="InterPro" id="IPR052766">
    <property type="entry name" value="S41A_metabolite_peptidase"/>
</dbReference>
<dbReference type="InterPro" id="IPR029045">
    <property type="entry name" value="ClpP/crotonase-like_dom_sf"/>
</dbReference>
<dbReference type="InterPro" id="IPR056186">
    <property type="entry name" value="PDZ_CPAF-rel"/>
</dbReference>
<evidence type="ECO:0000313" key="3">
    <source>
        <dbReference type="Proteomes" id="UP001305414"/>
    </source>
</evidence>